<evidence type="ECO:0000256" key="1">
    <source>
        <dbReference type="SAM" id="MobiDB-lite"/>
    </source>
</evidence>
<proteinExistence type="predicted"/>
<accession>A0ABZ2ZSU0</accession>
<feature type="region of interest" description="Disordered" evidence="1">
    <location>
        <begin position="101"/>
        <end position="140"/>
    </location>
</feature>
<keyword evidence="2" id="KW-0812">Transmembrane</keyword>
<keyword evidence="2" id="KW-0472">Membrane</keyword>
<dbReference type="Proteomes" id="UP001448858">
    <property type="component" value="Chromosome"/>
</dbReference>
<feature type="transmembrane region" description="Helical" evidence="2">
    <location>
        <begin position="38"/>
        <end position="58"/>
    </location>
</feature>
<evidence type="ECO:0000313" key="4">
    <source>
        <dbReference type="Proteomes" id="UP001448858"/>
    </source>
</evidence>
<organism evidence="3 4">
    <name type="scientific">Arthrobacter citreus</name>
    <dbReference type="NCBI Taxonomy" id="1670"/>
    <lineage>
        <taxon>Bacteria</taxon>
        <taxon>Bacillati</taxon>
        <taxon>Actinomycetota</taxon>
        <taxon>Actinomycetes</taxon>
        <taxon>Micrococcales</taxon>
        <taxon>Micrococcaceae</taxon>
        <taxon>Arthrobacter</taxon>
    </lineage>
</organism>
<keyword evidence="2" id="KW-1133">Transmembrane helix</keyword>
<gene>
    <name evidence="3" type="ORF">AAE021_11760</name>
</gene>
<protein>
    <submittedName>
        <fullName evidence="3">Uncharacterized protein</fullName>
    </submittedName>
</protein>
<dbReference type="EMBL" id="CP151657">
    <property type="protein sequence ID" value="WZP14860.1"/>
    <property type="molecule type" value="Genomic_DNA"/>
</dbReference>
<feature type="transmembrane region" description="Helical" evidence="2">
    <location>
        <begin position="6"/>
        <end position="26"/>
    </location>
</feature>
<feature type="transmembrane region" description="Helical" evidence="2">
    <location>
        <begin position="142"/>
        <end position="161"/>
    </location>
</feature>
<evidence type="ECO:0000313" key="3">
    <source>
        <dbReference type="EMBL" id="WZP14860.1"/>
    </source>
</evidence>
<evidence type="ECO:0000256" key="2">
    <source>
        <dbReference type="SAM" id="Phobius"/>
    </source>
</evidence>
<dbReference type="RefSeq" id="WP_342022516.1">
    <property type="nucleotide sequence ID" value="NZ_CP151657.1"/>
</dbReference>
<reference evidence="3 4" key="1">
    <citation type="submission" date="2024-04" db="EMBL/GenBank/DDBJ databases">
        <title>Arthrobacter sp. from Plains bison fecal sample.</title>
        <authorList>
            <person name="Ruzzini A."/>
        </authorList>
    </citation>
    <scope>NUCLEOTIDE SEQUENCE [LARGE SCALE GENOMIC DNA]</scope>
    <source>
        <strain evidence="3 4">EINP1</strain>
    </source>
</reference>
<sequence length="162" mass="16830">MLLSVIPWILSGLLVYSCFSLAVSAWKREGRWSRRSGMSLLVGLLETAAVAGLFRLVVPWSPGTVALWVVAAVALAAAAAGVIIRWPELTARPRSAERLAADDAAAEHAAAGEDAPDRWSGNAGTKTVKKPSTKPKKEPGKAAVAGHAGFLAAVVAFSFAIG</sequence>
<name>A0ABZ2ZSU0_9MICC</name>
<feature type="transmembrane region" description="Helical" evidence="2">
    <location>
        <begin position="64"/>
        <end position="84"/>
    </location>
</feature>
<keyword evidence="4" id="KW-1185">Reference proteome</keyword>